<dbReference type="Proteomes" id="UP000430272">
    <property type="component" value="Unassembled WGS sequence"/>
</dbReference>
<evidence type="ECO:0000313" key="3">
    <source>
        <dbReference type="Proteomes" id="UP000430272"/>
    </source>
</evidence>
<feature type="transmembrane region" description="Helical" evidence="1">
    <location>
        <begin position="24"/>
        <end position="45"/>
    </location>
</feature>
<comment type="caution">
    <text evidence="2">The sequence shown here is derived from an EMBL/GenBank/DDBJ whole genome shotgun (WGS) entry which is preliminary data.</text>
</comment>
<sequence length="46" mass="4965">MVQGGSKEAARRQRARRENRIRKLGKLAVAVGGIIVAGFAGFLLIE</sequence>
<dbReference type="EMBL" id="WTYD01000001">
    <property type="protein sequence ID" value="MXO54289.1"/>
    <property type="molecule type" value="Genomic_DNA"/>
</dbReference>
<keyword evidence="3" id="KW-1185">Reference proteome</keyword>
<proteinExistence type="predicted"/>
<dbReference type="RefSeq" id="WP_160661047.1">
    <property type="nucleotide sequence ID" value="NZ_BAABDV010000001.1"/>
</dbReference>
<keyword evidence="1" id="KW-0812">Transmembrane</keyword>
<protein>
    <submittedName>
        <fullName evidence="2">Uncharacterized protein</fullName>
    </submittedName>
</protein>
<keyword evidence="1" id="KW-1133">Transmembrane helix</keyword>
<evidence type="ECO:0000256" key="1">
    <source>
        <dbReference type="SAM" id="Phobius"/>
    </source>
</evidence>
<organism evidence="2 3">
    <name type="scientific">Qipengyuania pelagi</name>
    <dbReference type="NCBI Taxonomy" id="994320"/>
    <lineage>
        <taxon>Bacteria</taxon>
        <taxon>Pseudomonadati</taxon>
        <taxon>Pseudomonadota</taxon>
        <taxon>Alphaproteobacteria</taxon>
        <taxon>Sphingomonadales</taxon>
        <taxon>Erythrobacteraceae</taxon>
        <taxon>Qipengyuania</taxon>
    </lineage>
</organism>
<gene>
    <name evidence="2" type="ORF">GRI47_09775</name>
</gene>
<name>A0A844YA33_9SPHN</name>
<evidence type="ECO:0000313" key="2">
    <source>
        <dbReference type="EMBL" id="MXO54289.1"/>
    </source>
</evidence>
<keyword evidence="1" id="KW-0472">Membrane</keyword>
<dbReference type="AlphaFoldDB" id="A0A844YA33"/>
<reference evidence="2 3" key="1">
    <citation type="submission" date="2019-12" db="EMBL/GenBank/DDBJ databases">
        <title>Genomic-based taxomic classification of the family Erythrobacteraceae.</title>
        <authorList>
            <person name="Xu L."/>
        </authorList>
    </citation>
    <scope>NUCLEOTIDE SEQUENCE [LARGE SCALE GENOMIC DNA]</scope>
    <source>
        <strain evidence="2 3">JCM 17468</strain>
    </source>
</reference>
<accession>A0A844YA33</accession>